<reference evidence="2 3" key="1">
    <citation type="submission" date="2020-04" db="EMBL/GenBank/DDBJ databases">
        <title>Molecular characterization of pseudomonads from Agaricus bisporus reveal novel blotch 2 pathogens in Western Europe.</title>
        <authorList>
            <person name="Taparia T."/>
            <person name="Krijger M."/>
            <person name="Haynes E."/>
            <person name="Elpinstone J.G."/>
            <person name="Noble R."/>
            <person name="Van Der Wolf J."/>
        </authorList>
    </citation>
    <scope>NUCLEOTIDE SEQUENCE [LARGE SCALE GENOMIC DNA]</scope>
    <source>
        <strain evidence="2 3">G9001</strain>
    </source>
</reference>
<sequence>MIDRSLLSRLPIPALIKLATLSHDEAVDRLRHAARLCLDGARSLAFEDQQQKDLADKLIEDALALYDLALQRRHPPPLSDSPAMVRVNASTDSPSVPLTPWDDQFAQEIASGTRCAERWLERQNTQPLWWQLTQARINHPEGDRRNAFEAGFLRRLQHHLIAAQRQHVRRSPG</sequence>
<dbReference type="EMBL" id="JACAQA010000014">
    <property type="protein sequence ID" value="NWB86792.1"/>
    <property type="molecule type" value="Genomic_DNA"/>
</dbReference>
<accession>A0A7Y8BTJ3</accession>
<evidence type="ECO:0000259" key="1">
    <source>
        <dbReference type="Pfam" id="PF18226"/>
    </source>
</evidence>
<dbReference type="InterPro" id="IPR040654">
    <property type="entry name" value="QslA"/>
</dbReference>
<protein>
    <recommendedName>
        <fullName evidence="1">LasR-specific antiactivator QslA domain-containing protein</fullName>
    </recommendedName>
</protein>
<gene>
    <name evidence="2" type="ORF">HX830_18095</name>
</gene>
<evidence type="ECO:0000313" key="3">
    <source>
        <dbReference type="Proteomes" id="UP000522864"/>
    </source>
</evidence>
<dbReference type="Pfam" id="PF18226">
    <property type="entry name" value="QslA"/>
    <property type="match status" value="1"/>
</dbReference>
<dbReference type="RefSeq" id="WP_177101657.1">
    <property type="nucleotide sequence ID" value="NZ_JACAQA010000014.1"/>
</dbReference>
<proteinExistence type="predicted"/>
<comment type="caution">
    <text evidence="2">The sequence shown here is derived from an EMBL/GenBank/DDBJ whole genome shotgun (WGS) entry which is preliminary data.</text>
</comment>
<dbReference type="Proteomes" id="UP000522864">
    <property type="component" value="Unassembled WGS sequence"/>
</dbReference>
<evidence type="ECO:0000313" key="2">
    <source>
        <dbReference type="EMBL" id="NWB86792.1"/>
    </source>
</evidence>
<dbReference type="AlphaFoldDB" id="A0A7Y8BTJ3"/>
<feature type="domain" description="LasR-specific antiactivator QslA" evidence="1">
    <location>
        <begin position="101"/>
        <end position="160"/>
    </location>
</feature>
<organism evidence="2 3">
    <name type="scientific">Pseudomonas gingeri</name>
    <dbReference type="NCBI Taxonomy" id="117681"/>
    <lineage>
        <taxon>Bacteria</taxon>
        <taxon>Pseudomonadati</taxon>
        <taxon>Pseudomonadota</taxon>
        <taxon>Gammaproteobacteria</taxon>
        <taxon>Pseudomonadales</taxon>
        <taxon>Pseudomonadaceae</taxon>
        <taxon>Pseudomonas</taxon>
    </lineage>
</organism>
<name>A0A7Y8BTJ3_9PSED</name>